<dbReference type="Proteomes" id="UP000774804">
    <property type="component" value="Unassembled WGS sequence"/>
</dbReference>
<comment type="caution">
    <text evidence="2">The sequence shown here is derived from an EMBL/GenBank/DDBJ whole genome shotgun (WGS) entry which is preliminary data.</text>
</comment>
<dbReference type="InterPro" id="IPR009057">
    <property type="entry name" value="Homeodomain-like_sf"/>
</dbReference>
<dbReference type="InterPro" id="IPR038717">
    <property type="entry name" value="Tc1-like_DDE_dom"/>
</dbReference>
<feature type="domain" description="Tc1-like transposase DDE" evidence="1">
    <location>
        <begin position="151"/>
        <end position="292"/>
    </location>
</feature>
<dbReference type="GO" id="GO:0003676">
    <property type="term" value="F:nucleic acid binding"/>
    <property type="evidence" value="ECO:0007669"/>
    <property type="project" value="InterPro"/>
</dbReference>
<dbReference type="EMBL" id="RCMI01000023">
    <property type="protein sequence ID" value="KAG2941818.1"/>
    <property type="molecule type" value="Genomic_DNA"/>
</dbReference>
<dbReference type="Gene3D" id="3.30.420.10">
    <property type="entry name" value="Ribonuclease H-like superfamily/Ribonuclease H"/>
    <property type="match status" value="1"/>
</dbReference>
<dbReference type="EMBL" id="RCML01000129">
    <property type="protein sequence ID" value="KAG2989693.1"/>
    <property type="molecule type" value="Genomic_DNA"/>
</dbReference>
<evidence type="ECO:0000313" key="3">
    <source>
        <dbReference type="EMBL" id="KAG2941818.1"/>
    </source>
</evidence>
<evidence type="ECO:0000313" key="4">
    <source>
        <dbReference type="EMBL" id="KAG2989693.1"/>
    </source>
</evidence>
<name>A0A8T0ZYN8_9STRA</name>
<evidence type="ECO:0000259" key="1">
    <source>
        <dbReference type="Pfam" id="PF13358"/>
    </source>
</evidence>
<evidence type="ECO:0000313" key="5">
    <source>
        <dbReference type="Proteomes" id="UP000735874"/>
    </source>
</evidence>
<dbReference type="VEuPathDB" id="FungiDB:PC110_g4590"/>
<dbReference type="EMBL" id="RCMG01000021">
    <property type="protein sequence ID" value="KAG2867666.1"/>
    <property type="molecule type" value="Genomic_DNA"/>
</dbReference>
<dbReference type="Proteomes" id="UP000735874">
    <property type="component" value="Unassembled WGS sequence"/>
</dbReference>
<protein>
    <recommendedName>
        <fullName evidence="1">Tc1-like transposase DDE domain-containing protein</fullName>
    </recommendedName>
</protein>
<dbReference type="InterPro" id="IPR047655">
    <property type="entry name" value="Transpos_IS630-like"/>
</dbReference>
<dbReference type="PANTHER" id="PTHR48472:SF1">
    <property type="entry name" value="TC1-LIKE TRANSPOSASE DDE DOMAIN-CONTAINING PROTEIN"/>
    <property type="match status" value="1"/>
</dbReference>
<accession>A0A8T0ZYN8</accession>
<dbReference type="AlphaFoldDB" id="A0A8T0ZYN8"/>
<dbReference type="SUPFAM" id="SSF46689">
    <property type="entry name" value="Homeodomain-like"/>
    <property type="match status" value="1"/>
</dbReference>
<dbReference type="NCBIfam" id="NF033545">
    <property type="entry name" value="transpos_IS630"/>
    <property type="match status" value="1"/>
</dbReference>
<dbReference type="VEuPathDB" id="FungiDB:PC110_g10380"/>
<dbReference type="PANTHER" id="PTHR48472">
    <property type="entry name" value="TC1-LIKE TRANSPOSASE DDE DOMAIN-CONTAINING PROTEIN"/>
    <property type="match status" value="1"/>
</dbReference>
<sequence length="363" mass="41426">MPSQLRLKRHTPEERRRVLDAYSSGGDWRAIARYNGFPRTTAEYLVGHGRAEDLPRGGARANKVTPEIKEALETWMNECCTFTLRTLQNLVVEDINVKLSQTTISRHLIDMMYTIKQVRVEPTTCNNEMDKEKRKEFAEALIRHTVKGDLVVYFDETNYNLYTKRTRGRAKKGKRSIEKLPPSKGANLQIQCAVSSAFGGVAYRTHRGSIKMQTNADFVEGLYKVIKESDVYKDEYTDKKIDVVFDNAPAHCQTESLVTKRDDLVLLRLGPYSPMCNPIENCFSSLKAHIKAYLALMRDEMNNPVLTMNGEPISKTEARMQLLERAAHVCMTKITQRMVQKMELHASKFVSAAVRMEDMVYGA</sequence>
<organism evidence="2 5">
    <name type="scientific">Phytophthora cactorum</name>
    <dbReference type="NCBI Taxonomy" id="29920"/>
    <lineage>
        <taxon>Eukaryota</taxon>
        <taxon>Sar</taxon>
        <taxon>Stramenopiles</taxon>
        <taxon>Oomycota</taxon>
        <taxon>Peronosporomycetes</taxon>
        <taxon>Peronosporales</taxon>
        <taxon>Peronosporaceae</taxon>
        <taxon>Phytophthora</taxon>
    </lineage>
</organism>
<evidence type="ECO:0000313" key="2">
    <source>
        <dbReference type="EMBL" id="KAG2867666.1"/>
    </source>
</evidence>
<dbReference type="Proteomes" id="UP000697107">
    <property type="component" value="Unassembled WGS sequence"/>
</dbReference>
<dbReference type="Pfam" id="PF13358">
    <property type="entry name" value="DDE_3"/>
    <property type="match status" value="1"/>
</dbReference>
<reference evidence="2" key="1">
    <citation type="submission" date="2018-10" db="EMBL/GenBank/DDBJ databases">
        <title>Effector identification in a new, highly contiguous assembly of the strawberry crown rot pathogen Phytophthora cactorum.</title>
        <authorList>
            <person name="Armitage A.D."/>
            <person name="Nellist C.F."/>
            <person name="Bates H."/>
            <person name="Vickerstaff R.J."/>
            <person name="Harrison R.J."/>
        </authorList>
    </citation>
    <scope>NUCLEOTIDE SEQUENCE</scope>
    <source>
        <strain evidence="2">15-7</strain>
        <strain evidence="3">4032</strain>
        <strain evidence="4">P415</strain>
    </source>
</reference>
<dbReference type="InterPro" id="IPR036397">
    <property type="entry name" value="RNaseH_sf"/>
</dbReference>
<proteinExistence type="predicted"/>
<gene>
    <name evidence="2" type="ORF">PC113_g1714</name>
    <name evidence="3" type="ORF">PC115_g1769</name>
    <name evidence="4" type="ORF">PC118_g6011</name>
</gene>